<dbReference type="Proteomes" id="UP000723463">
    <property type="component" value="Unassembled WGS sequence"/>
</dbReference>
<name>A0A9P6K0J8_9FUNG</name>
<evidence type="ECO:0000313" key="2">
    <source>
        <dbReference type="Proteomes" id="UP000723463"/>
    </source>
</evidence>
<proteinExistence type="predicted"/>
<evidence type="ECO:0000313" key="1">
    <source>
        <dbReference type="EMBL" id="KAF9540528.1"/>
    </source>
</evidence>
<sequence length="84" mass="9488">MEVEMVLIPQLRKYLEVSRSEAWDVICALSDMATKAIKTPSITSASTEEGARAERSKVDWESVVDALTRLQYEEPAEQAREKSK</sequence>
<protein>
    <submittedName>
        <fullName evidence="1">Uncharacterized protein</fullName>
    </submittedName>
</protein>
<gene>
    <name evidence="1" type="ORF">EC957_004007</name>
</gene>
<reference evidence="1" key="1">
    <citation type="journal article" date="2020" name="Fungal Divers.">
        <title>Resolving the Mortierellaceae phylogeny through synthesis of multi-gene phylogenetics and phylogenomics.</title>
        <authorList>
            <person name="Vandepol N."/>
            <person name="Liber J."/>
            <person name="Desiro A."/>
            <person name="Na H."/>
            <person name="Kennedy M."/>
            <person name="Barry K."/>
            <person name="Grigoriev I.V."/>
            <person name="Miller A.N."/>
            <person name="O'Donnell K."/>
            <person name="Stajich J.E."/>
            <person name="Bonito G."/>
        </authorList>
    </citation>
    <scope>NUCLEOTIDE SEQUENCE</scope>
    <source>
        <strain evidence="1">NRRL 2591</strain>
    </source>
</reference>
<comment type="caution">
    <text evidence="1">The sequence shown here is derived from an EMBL/GenBank/DDBJ whole genome shotgun (WGS) entry which is preliminary data.</text>
</comment>
<accession>A0A9P6K0J8</accession>
<dbReference type="EMBL" id="JAAAXW010000197">
    <property type="protein sequence ID" value="KAF9540528.1"/>
    <property type="molecule type" value="Genomic_DNA"/>
</dbReference>
<keyword evidence="2" id="KW-1185">Reference proteome</keyword>
<organism evidence="1 2">
    <name type="scientific">Mortierella hygrophila</name>
    <dbReference type="NCBI Taxonomy" id="979708"/>
    <lineage>
        <taxon>Eukaryota</taxon>
        <taxon>Fungi</taxon>
        <taxon>Fungi incertae sedis</taxon>
        <taxon>Mucoromycota</taxon>
        <taxon>Mortierellomycotina</taxon>
        <taxon>Mortierellomycetes</taxon>
        <taxon>Mortierellales</taxon>
        <taxon>Mortierellaceae</taxon>
        <taxon>Mortierella</taxon>
    </lineage>
</organism>
<dbReference type="AlphaFoldDB" id="A0A9P6K0J8"/>